<evidence type="ECO:0000256" key="5">
    <source>
        <dbReference type="ARBA" id="ARBA00023288"/>
    </source>
</evidence>
<keyword evidence="4 6" id="KW-0998">Cell outer membrane</keyword>
<dbReference type="GO" id="GO:0015920">
    <property type="term" value="P:lipopolysaccharide transport"/>
    <property type="evidence" value="ECO:0007669"/>
    <property type="project" value="TreeGrafter"/>
</dbReference>
<keyword evidence="5 6" id="KW-0449">Lipoprotein</keyword>
<evidence type="ECO:0000313" key="7">
    <source>
        <dbReference type="EMBL" id="PTB89354.1"/>
    </source>
</evidence>
<dbReference type="InterPro" id="IPR007485">
    <property type="entry name" value="LPS_assembly_LptE"/>
</dbReference>
<evidence type="ECO:0000256" key="1">
    <source>
        <dbReference type="ARBA" id="ARBA00022729"/>
    </source>
</evidence>
<comment type="function">
    <text evidence="6">Together with LptD, is involved in the assembly of lipopolysaccharide (LPS) at the surface of the outer membrane. Required for the proper assembly of LptD. Binds LPS and may serve as the LPS recognition site at the outer membrane.</text>
</comment>
<dbReference type="RefSeq" id="WP_417656035.1">
    <property type="nucleotide sequence ID" value="NZ_JBLXDX010000001.1"/>
</dbReference>
<dbReference type="PANTHER" id="PTHR38098">
    <property type="entry name" value="LPS-ASSEMBLY LIPOPROTEIN LPTE"/>
    <property type="match status" value="1"/>
</dbReference>
<organism evidence="7 8">
    <name type="scientific">Pseudidiomarina aestuarii</name>
    <dbReference type="NCBI Taxonomy" id="624146"/>
    <lineage>
        <taxon>Bacteria</taxon>
        <taxon>Pseudomonadati</taxon>
        <taxon>Pseudomonadota</taxon>
        <taxon>Gammaproteobacteria</taxon>
        <taxon>Alteromonadales</taxon>
        <taxon>Idiomarinaceae</taxon>
        <taxon>Pseudidiomarina</taxon>
    </lineage>
</organism>
<comment type="caution">
    <text evidence="7">The sequence shown here is derived from an EMBL/GenBank/DDBJ whole genome shotgun (WGS) entry which is preliminary data.</text>
</comment>
<keyword evidence="2 6" id="KW-0472">Membrane</keyword>
<evidence type="ECO:0000256" key="4">
    <source>
        <dbReference type="ARBA" id="ARBA00023237"/>
    </source>
</evidence>
<keyword evidence="3 6" id="KW-0564">Palmitate</keyword>
<protein>
    <recommendedName>
        <fullName evidence="6">LPS-assembly lipoprotein LptE</fullName>
    </recommendedName>
</protein>
<dbReference type="HAMAP" id="MF_01186">
    <property type="entry name" value="LPS_assembly_LptE"/>
    <property type="match status" value="1"/>
</dbReference>
<dbReference type="AlphaFoldDB" id="A0A6N4DFU9"/>
<accession>A0A6N4DFU9</accession>
<dbReference type="Pfam" id="PF04390">
    <property type="entry name" value="LptE"/>
    <property type="match status" value="1"/>
</dbReference>
<name>A0A6N4DFU9_9GAMM</name>
<dbReference type="GO" id="GO:1990351">
    <property type="term" value="C:transporter complex"/>
    <property type="evidence" value="ECO:0007669"/>
    <property type="project" value="TreeGrafter"/>
</dbReference>
<comment type="subcellular location">
    <subcellularLocation>
        <location evidence="6">Cell outer membrane</location>
        <topology evidence="6">Lipid-anchor</topology>
    </subcellularLocation>
</comment>
<dbReference type="PROSITE" id="PS51257">
    <property type="entry name" value="PROKAR_LIPOPROTEIN"/>
    <property type="match status" value="1"/>
</dbReference>
<comment type="similarity">
    <text evidence="6">Belongs to the LptE lipoprotein family.</text>
</comment>
<evidence type="ECO:0000256" key="3">
    <source>
        <dbReference type="ARBA" id="ARBA00023139"/>
    </source>
</evidence>
<sequence>MKKQLATLPSLVRWMTLGLAALVITSCGFQLRDSYQLPTQLETVYIQAEPFSEFAEILASRLQLAGAQLDEQPRQTVIQLVRDSLDRRTLSLSSSGQVAEYELIYTVEYVLHNGPQTSIPLQVEVFRDYQDDPNFALAKTREREVLVTEMREDAARQILRQISAQLTP</sequence>
<reference evidence="7 8" key="1">
    <citation type="submission" date="2018-03" db="EMBL/GenBank/DDBJ databases">
        <title>Cross-interface Injection: A General Nanoliter Liquid Handling Method Applied to Single Cells Genome Amplification Automated Nanoliter Liquid Handling Applied to Single Cell Multiple Displacement Amplification.</title>
        <authorList>
            <person name="Yun J."/>
            <person name="Xu P."/>
            <person name="Xu J."/>
            <person name="Dai X."/>
            <person name="Wang Y."/>
            <person name="Zheng X."/>
            <person name="Cao C."/>
            <person name="Yi Q."/>
            <person name="Zhu Y."/>
            <person name="Wang L."/>
            <person name="Dong Z."/>
            <person name="Huang Y."/>
            <person name="Huang L."/>
            <person name="Du W."/>
        </authorList>
    </citation>
    <scope>NUCLEOTIDE SEQUENCE [LARGE SCALE GENOMIC DNA]</scope>
    <source>
        <strain evidence="7 8">A9-4</strain>
    </source>
</reference>
<dbReference type="EMBL" id="PYVG01000015">
    <property type="protein sequence ID" value="PTB89354.1"/>
    <property type="molecule type" value="Genomic_DNA"/>
</dbReference>
<evidence type="ECO:0000256" key="6">
    <source>
        <dbReference type="HAMAP-Rule" id="MF_01186"/>
    </source>
</evidence>
<dbReference type="GO" id="GO:0009279">
    <property type="term" value="C:cell outer membrane"/>
    <property type="evidence" value="ECO:0007669"/>
    <property type="project" value="UniProtKB-SubCell"/>
</dbReference>
<evidence type="ECO:0000256" key="2">
    <source>
        <dbReference type="ARBA" id="ARBA00023136"/>
    </source>
</evidence>
<dbReference type="PANTHER" id="PTHR38098:SF1">
    <property type="entry name" value="LPS-ASSEMBLY LIPOPROTEIN LPTE"/>
    <property type="match status" value="1"/>
</dbReference>
<comment type="subunit">
    <text evidence="6">Component of the lipopolysaccharide transport and assembly complex. Interacts with LptD.</text>
</comment>
<gene>
    <name evidence="6" type="primary">lptE</name>
    <name evidence="7" type="ORF">C9928_03820</name>
</gene>
<dbReference type="Gene3D" id="3.30.160.150">
    <property type="entry name" value="Lipoprotein like domain"/>
    <property type="match status" value="1"/>
</dbReference>
<dbReference type="GO" id="GO:0001530">
    <property type="term" value="F:lipopolysaccharide binding"/>
    <property type="evidence" value="ECO:0007669"/>
    <property type="project" value="TreeGrafter"/>
</dbReference>
<evidence type="ECO:0000313" key="8">
    <source>
        <dbReference type="Proteomes" id="UP000241514"/>
    </source>
</evidence>
<dbReference type="Proteomes" id="UP000241514">
    <property type="component" value="Unassembled WGS sequence"/>
</dbReference>
<proteinExistence type="inferred from homology"/>
<keyword evidence="1 6" id="KW-0732">Signal</keyword>
<dbReference type="GO" id="GO:0043165">
    <property type="term" value="P:Gram-negative-bacterium-type cell outer membrane assembly"/>
    <property type="evidence" value="ECO:0007669"/>
    <property type="project" value="UniProtKB-UniRule"/>
</dbReference>